<reference evidence="1 2" key="1">
    <citation type="submission" date="2018-10" db="EMBL/GenBank/DDBJ databases">
        <title>A high-quality apple genome assembly.</title>
        <authorList>
            <person name="Hu J."/>
        </authorList>
    </citation>
    <scope>NUCLEOTIDE SEQUENCE [LARGE SCALE GENOMIC DNA]</scope>
    <source>
        <strain evidence="2">cv. HFTH1</strain>
        <tissue evidence="1">Young leaf</tissue>
    </source>
</reference>
<dbReference type="EMBL" id="RDQH01000341">
    <property type="protein sequence ID" value="RXH73258.1"/>
    <property type="molecule type" value="Genomic_DNA"/>
</dbReference>
<dbReference type="AlphaFoldDB" id="A0A498HNY6"/>
<name>A0A498HNY6_MALDO</name>
<comment type="caution">
    <text evidence="1">The sequence shown here is derived from an EMBL/GenBank/DDBJ whole genome shotgun (WGS) entry which is preliminary data.</text>
</comment>
<organism evidence="1 2">
    <name type="scientific">Malus domestica</name>
    <name type="common">Apple</name>
    <name type="synonym">Pyrus malus</name>
    <dbReference type="NCBI Taxonomy" id="3750"/>
    <lineage>
        <taxon>Eukaryota</taxon>
        <taxon>Viridiplantae</taxon>
        <taxon>Streptophyta</taxon>
        <taxon>Embryophyta</taxon>
        <taxon>Tracheophyta</taxon>
        <taxon>Spermatophyta</taxon>
        <taxon>Magnoliopsida</taxon>
        <taxon>eudicotyledons</taxon>
        <taxon>Gunneridae</taxon>
        <taxon>Pentapetalae</taxon>
        <taxon>rosids</taxon>
        <taxon>fabids</taxon>
        <taxon>Rosales</taxon>
        <taxon>Rosaceae</taxon>
        <taxon>Amygdaloideae</taxon>
        <taxon>Maleae</taxon>
        <taxon>Malus</taxon>
    </lineage>
</organism>
<dbReference type="Proteomes" id="UP000290289">
    <property type="component" value="Chromosome 15"/>
</dbReference>
<gene>
    <name evidence="1" type="ORF">DVH24_012942</name>
</gene>
<keyword evidence="2" id="KW-1185">Reference proteome</keyword>
<protein>
    <submittedName>
        <fullName evidence="1">Uncharacterized protein</fullName>
    </submittedName>
</protein>
<proteinExistence type="predicted"/>
<evidence type="ECO:0000313" key="1">
    <source>
        <dbReference type="EMBL" id="RXH73258.1"/>
    </source>
</evidence>
<sequence length="59" mass="6618">MEVIHLFEQRLIKNVKSHIVQGSGSCKPYITRLFASSLVSNSIGTPKLNEFVRKQSQDG</sequence>
<evidence type="ECO:0000313" key="2">
    <source>
        <dbReference type="Proteomes" id="UP000290289"/>
    </source>
</evidence>
<accession>A0A498HNY6</accession>